<dbReference type="EMBL" id="MCGO01000007">
    <property type="protein sequence ID" value="ORY50467.1"/>
    <property type="molecule type" value="Genomic_DNA"/>
</dbReference>
<reference evidence="1 2" key="1">
    <citation type="submission" date="2016-07" db="EMBL/GenBank/DDBJ databases">
        <title>Pervasive Adenine N6-methylation of Active Genes in Fungi.</title>
        <authorList>
            <consortium name="DOE Joint Genome Institute"/>
            <person name="Mondo S.J."/>
            <person name="Dannebaum R.O."/>
            <person name="Kuo R.C."/>
            <person name="Labutti K."/>
            <person name="Haridas S."/>
            <person name="Kuo A."/>
            <person name="Salamov A."/>
            <person name="Ahrendt S.R."/>
            <person name="Lipzen A."/>
            <person name="Sullivan W."/>
            <person name="Andreopoulos W.B."/>
            <person name="Clum A."/>
            <person name="Lindquist E."/>
            <person name="Daum C."/>
            <person name="Ramamoorthy G.K."/>
            <person name="Gryganskyi A."/>
            <person name="Culley D."/>
            <person name="Magnuson J.K."/>
            <person name="James T.Y."/>
            <person name="O'Malley M.A."/>
            <person name="Stajich J.E."/>
            <person name="Spatafora J.W."/>
            <person name="Visel A."/>
            <person name="Grigoriev I.V."/>
        </authorList>
    </citation>
    <scope>NUCLEOTIDE SEQUENCE [LARGE SCALE GENOMIC DNA]</scope>
    <source>
        <strain evidence="1 2">JEL800</strain>
    </source>
</reference>
<dbReference type="AlphaFoldDB" id="A0A1Y2CU26"/>
<organism evidence="1 2">
    <name type="scientific">Rhizoclosmatium globosum</name>
    <dbReference type="NCBI Taxonomy" id="329046"/>
    <lineage>
        <taxon>Eukaryota</taxon>
        <taxon>Fungi</taxon>
        <taxon>Fungi incertae sedis</taxon>
        <taxon>Chytridiomycota</taxon>
        <taxon>Chytridiomycota incertae sedis</taxon>
        <taxon>Chytridiomycetes</taxon>
        <taxon>Chytridiales</taxon>
        <taxon>Chytriomycetaceae</taxon>
        <taxon>Rhizoclosmatium</taxon>
    </lineage>
</organism>
<evidence type="ECO:0000313" key="1">
    <source>
        <dbReference type="EMBL" id="ORY50467.1"/>
    </source>
</evidence>
<accession>A0A1Y2CU26</accession>
<evidence type="ECO:0008006" key="3">
    <source>
        <dbReference type="Google" id="ProtNLM"/>
    </source>
</evidence>
<evidence type="ECO:0000313" key="2">
    <source>
        <dbReference type="Proteomes" id="UP000193642"/>
    </source>
</evidence>
<dbReference type="Proteomes" id="UP000193642">
    <property type="component" value="Unassembled WGS sequence"/>
</dbReference>
<gene>
    <name evidence="1" type="ORF">BCR33DRAFT_713261</name>
</gene>
<protein>
    <recommendedName>
        <fullName evidence="3">C3H1-type domain-containing protein</fullName>
    </recommendedName>
</protein>
<comment type="caution">
    <text evidence="1">The sequence shown here is derived from an EMBL/GenBank/DDBJ whole genome shotgun (WGS) entry which is preliminary data.</text>
</comment>
<proteinExistence type="predicted"/>
<keyword evidence="2" id="KW-1185">Reference proteome</keyword>
<sequence length="230" mass="26438">MEIPIAATQLFERLVFLEQSVHDLTQKVKRLREEEEAEHHLRNHTFVTSLPLTANHARSNLQESNGFNLISQRARMQSLVTPHESNVQIPSNIEIHERLLPLHAPLLTPPTPATPPTSRTVPCFMFQNSTCRVKSPSTCEFTHACLLCFSPLHALNACPDLTHDARRYCLFFQRDKKWCRAKRCPRRHVCVRCGSNKHGRLQCDDIDRLFDPSDVEQVVDEVVEKEEGEI</sequence>
<dbReference type="OrthoDB" id="2178108at2759"/>
<name>A0A1Y2CU26_9FUNG</name>